<organism evidence="1 2">
    <name type="scientific">Hafnia alvei</name>
    <dbReference type="NCBI Taxonomy" id="569"/>
    <lineage>
        <taxon>Bacteria</taxon>
        <taxon>Pseudomonadati</taxon>
        <taxon>Pseudomonadota</taxon>
        <taxon>Gammaproteobacteria</taxon>
        <taxon>Enterobacterales</taxon>
        <taxon>Hafniaceae</taxon>
        <taxon>Hafnia</taxon>
    </lineage>
</organism>
<gene>
    <name evidence="1" type="ORF">BN1044_00439</name>
</gene>
<sequence>MKGDNGGPAFPVAGSEHNYPIEGMTMRDYFAAKAMASIVRRWDGHSFGGGPESPQYKELAEAAYFIADAMLKARGE</sequence>
<dbReference type="AlphaFoldDB" id="A0A1C6YW17"/>
<dbReference type="OrthoDB" id="7031433at2"/>
<evidence type="ECO:0000313" key="1">
    <source>
        <dbReference type="EMBL" id="SCM50989.1"/>
    </source>
</evidence>
<accession>A0A1C6YW17</accession>
<evidence type="ECO:0000313" key="2">
    <source>
        <dbReference type="Proteomes" id="UP000094844"/>
    </source>
</evidence>
<dbReference type="RefSeq" id="WP_072307371.1">
    <property type="nucleotide sequence ID" value="NZ_FMIQ01000006.1"/>
</dbReference>
<protein>
    <submittedName>
        <fullName evidence="1">Uncharacterized protein</fullName>
    </submittedName>
</protein>
<dbReference type="Proteomes" id="UP000094844">
    <property type="component" value="Unassembled WGS sequence"/>
</dbReference>
<reference evidence="1 2" key="1">
    <citation type="submission" date="2016-09" db="EMBL/GenBank/DDBJ databases">
        <authorList>
            <person name="Capua I."/>
            <person name="De Benedictis P."/>
            <person name="Joannis T."/>
            <person name="Lombin L.H."/>
            <person name="Cattoli G."/>
        </authorList>
    </citation>
    <scope>NUCLEOTIDE SEQUENCE [LARGE SCALE GENOMIC DNA]</scope>
    <source>
        <strain evidence="1 2">GB001</strain>
    </source>
</reference>
<name>A0A1C6YW17_HAFAL</name>
<proteinExistence type="predicted"/>
<dbReference type="EMBL" id="FMIQ01000006">
    <property type="protein sequence ID" value="SCM50989.1"/>
    <property type="molecule type" value="Genomic_DNA"/>
</dbReference>